<dbReference type="InterPro" id="IPR019433">
    <property type="entry name" value="GPI_ManTrfase_II_coact_Pga1"/>
</dbReference>
<dbReference type="PANTHER" id="PTHR28022">
    <property type="entry name" value="GPI MANNOSYLTRANSFERASE 2 SUBUNIT PGA1"/>
    <property type="match status" value="1"/>
</dbReference>
<comment type="caution">
    <text evidence="4">The sequence shown here is derived from an EMBL/GenBank/DDBJ whole genome shotgun (WGS) entry which is preliminary data.</text>
</comment>
<dbReference type="GO" id="GO:0005789">
    <property type="term" value="C:endoplasmic reticulum membrane"/>
    <property type="evidence" value="ECO:0007669"/>
    <property type="project" value="TreeGrafter"/>
</dbReference>
<keyword evidence="2" id="KW-0812">Transmembrane</keyword>
<name>A0AAD6C0D6_9EURO</name>
<proteinExistence type="predicted"/>
<feature type="compositionally biased region" description="Polar residues" evidence="1">
    <location>
        <begin position="140"/>
        <end position="153"/>
    </location>
</feature>
<evidence type="ECO:0000313" key="4">
    <source>
        <dbReference type="EMBL" id="KAJ5440086.1"/>
    </source>
</evidence>
<feature type="signal peptide" evidence="3">
    <location>
        <begin position="1"/>
        <end position="23"/>
    </location>
</feature>
<dbReference type="AlphaFoldDB" id="A0AAD6C0D6"/>
<dbReference type="EMBL" id="JAPVEA010000008">
    <property type="protein sequence ID" value="KAJ5440086.1"/>
    <property type="molecule type" value="Genomic_DNA"/>
</dbReference>
<feature type="region of interest" description="Disordered" evidence="1">
    <location>
        <begin position="140"/>
        <end position="160"/>
    </location>
</feature>
<feature type="transmembrane region" description="Helical" evidence="2">
    <location>
        <begin position="212"/>
        <end position="230"/>
    </location>
</feature>
<dbReference type="GO" id="GO:0006506">
    <property type="term" value="P:GPI anchor biosynthetic process"/>
    <property type="evidence" value="ECO:0007669"/>
    <property type="project" value="TreeGrafter"/>
</dbReference>
<keyword evidence="2" id="KW-1133">Transmembrane helix</keyword>
<reference evidence="4" key="2">
    <citation type="journal article" date="2023" name="IMA Fungus">
        <title>Comparative genomic study of the Penicillium genus elucidates a diverse pangenome and 15 lateral gene transfer events.</title>
        <authorList>
            <person name="Petersen C."/>
            <person name="Sorensen T."/>
            <person name="Nielsen M.R."/>
            <person name="Sondergaard T.E."/>
            <person name="Sorensen J.L."/>
            <person name="Fitzpatrick D.A."/>
            <person name="Frisvad J.C."/>
            <person name="Nielsen K.L."/>
        </authorList>
    </citation>
    <scope>NUCLEOTIDE SEQUENCE</scope>
    <source>
        <strain evidence="4">IBT 16125</strain>
    </source>
</reference>
<gene>
    <name evidence="4" type="ORF">N7458_011084</name>
</gene>
<evidence type="ECO:0000256" key="3">
    <source>
        <dbReference type="SAM" id="SignalP"/>
    </source>
</evidence>
<evidence type="ECO:0000313" key="5">
    <source>
        <dbReference type="Proteomes" id="UP001213681"/>
    </source>
</evidence>
<protein>
    <submittedName>
        <fullName evidence="4">Uncharacterized protein</fullName>
    </submittedName>
</protein>
<organism evidence="4 5">
    <name type="scientific">Penicillium daleae</name>
    <dbReference type="NCBI Taxonomy" id="63821"/>
    <lineage>
        <taxon>Eukaryota</taxon>
        <taxon>Fungi</taxon>
        <taxon>Dikarya</taxon>
        <taxon>Ascomycota</taxon>
        <taxon>Pezizomycotina</taxon>
        <taxon>Eurotiomycetes</taxon>
        <taxon>Eurotiomycetidae</taxon>
        <taxon>Eurotiales</taxon>
        <taxon>Aspergillaceae</taxon>
        <taxon>Penicillium</taxon>
    </lineage>
</organism>
<keyword evidence="5" id="KW-1185">Reference proteome</keyword>
<evidence type="ECO:0000256" key="2">
    <source>
        <dbReference type="SAM" id="Phobius"/>
    </source>
</evidence>
<dbReference type="GO" id="GO:0031501">
    <property type="term" value="C:mannosyltransferase complex"/>
    <property type="evidence" value="ECO:0007669"/>
    <property type="project" value="TreeGrafter"/>
</dbReference>
<dbReference type="RefSeq" id="XP_056763315.1">
    <property type="nucleotide sequence ID" value="XM_056914466.1"/>
</dbReference>
<dbReference type="Proteomes" id="UP001213681">
    <property type="component" value="Unassembled WGS sequence"/>
</dbReference>
<reference evidence="4" key="1">
    <citation type="submission" date="2022-12" db="EMBL/GenBank/DDBJ databases">
        <authorList>
            <person name="Petersen C."/>
        </authorList>
    </citation>
    <scope>NUCLEOTIDE SEQUENCE</scope>
    <source>
        <strain evidence="4">IBT 16125</strain>
    </source>
</reference>
<keyword evidence="2" id="KW-0472">Membrane</keyword>
<evidence type="ECO:0000256" key="1">
    <source>
        <dbReference type="SAM" id="MobiDB-lite"/>
    </source>
</evidence>
<dbReference type="GO" id="GO:0000030">
    <property type="term" value="F:mannosyltransferase activity"/>
    <property type="evidence" value="ECO:0007669"/>
    <property type="project" value="TreeGrafter"/>
</dbReference>
<sequence length="256" mass="27998">MHPITLSLLGILLLPLLTIPVHANVEKTIFLGPPATTIPSEAPDLDDLGLERLTPQNGVVRTQVNASFPSAEAPDGTESWFFLENLTPGQRYEVRICWLATQPTSFTLTTHPLPTTLEDQTFLTSLSKFSASRLSSPDTNFQTNALNRNTNAGPSPDPAPTTSSVLFLRVRAAADYFSKDEALMRDVPPVAVDVILDPFLWNAFPRSLVPTAAWVVVVAVLAGVVARWVVGEVGRVIEDARVEREREMEGEGKKEK</sequence>
<accession>A0AAD6C0D6</accession>
<keyword evidence="3" id="KW-0732">Signal</keyword>
<dbReference type="GeneID" id="81604709"/>
<feature type="chain" id="PRO_5042146018" evidence="3">
    <location>
        <begin position="24"/>
        <end position="256"/>
    </location>
</feature>
<dbReference type="PANTHER" id="PTHR28022:SF1">
    <property type="entry name" value="GPI MANNOSYLTRANSFERASE 2 SUBUNIT PGA1"/>
    <property type="match status" value="1"/>
</dbReference>